<dbReference type="EMBL" id="LKET01000041">
    <property type="protein sequence ID" value="KPU43190.1"/>
    <property type="molecule type" value="Genomic_DNA"/>
</dbReference>
<dbReference type="Pfam" id="PF00239">
    <property type="entry name" value="Resolvase"/>
    <property type="match status" value="1"/>
</dbReference>
<dbReference type="PROSITE" id="PS51736">
    <property type="entry name" value="RECOMBINASES_3"/>
    <property type="match status" value="1"/>
</dbReference>
<accession>A0A0P8W657</accession>
<feature type="domain" description="Recombinase" evidence="2">
    <location>
        <begin position="194"/>
        <end position="337"/>
    </location>
</feature>
<reference evidence="3 4" key="1">
    <citation type="submission" date="2015-09" db="EMBL/GenBank/DDBJ databases">
        <title>Genome sequence of Oxobacter pfennigii DSM 3222.</title>
        <authorList>
            <person name="Poehlein A."/>
            <person name="Bengelsdorf F.R."/>
            <person name="Schiel-Bengelsdorf B."/>
            <person name="Duerre P."/>
            <person name="Daniel R."/>
        </authorList>
    </citation>
    <scope>NUCLEOTIDE SEQUENCE [LARGE SCALE GENOMIC DNA]</scope>
    <source>
        <strain evidence="3 4">DSM 3222</strain>
    </source>
</reference>
<dbReference type="PATRIC" id="fig|36849.3.peg.3395"/>
<dbReference type="SMART" id="SM00857">
    <property type="entry name" value="Resolvase"/>
    <property type="match status" value="1"/>
</dbReference>
<dbReference type="Gene3D" id="3.90.1750.20">
    <property type="entry name" value="Putative Large Serine Recombinase, Chain B, Domain 2"/>
    <property type="match status" value="1"/>
</dbReference>
<dbReference type="Pfam" id="PF13408">
    <property type="entry name" value="Zn_ribbon_recom"/>
    <property type="match status" value="1"/>
</dbReference>
<name>A0A0P8W657_9CLOT</name>
<dbReference type="InterPro" id="IPR006119">
    <property type="entry name" value="Resolv_N"/>
</dbReference>
<dbReference type="Proteomes" id="UP000050326">
    <property type="component" value="Unassembled WGS sequence"/>
</dbReference>
<dbReference type="InterPro" id="IPR036162">
    <property type="entry name" value="Resolvase-like_N_sf"/>
</dbReference>
<dbReference type="PANTHER" id="PTHR30461:SF23">
    <property type="entry name" value="DNA RECOMBINASE-RELATED"/>
    <property type="match status" value="1"/>
</dbReference>
<dbReference type="SUPFAM" id="SSF53041">
    <property type="entry name" value="Resolvase-like"/>
    <property type="match status" value="1"/>
</dbReference>
<evidence type="ECO:0000259" key="2">
    <source>
        <dbReference type="PROSITE" id="PS51737"/>
    </source>
</evidence>
<evidence type="ECO:0000259" key="1">
    <source>
        <dbReference type="PROSITE" id="PS51736"/>
    </source>
</evidence>
<gene>
    <name evidence="3" type="ORF">OXPF_32040</name>
</gene>
<feature type="domain" description="Resolvase/invertase-type recombinase catalytic" evidence="1">
    <location>
        <begin position="24"/>
        <end position="186"/>
    </location>
</feature>
<dbReference type="InterPro" id="IPR025827">
    <property type="entry name" value="Zn_ribbon_recom_dom"/>
</dbReference>
<dbReference type="GO" id="GO:0000150">
    <property type="term" value="F:DNA strand exchange activity"/>
    <property type="evidence" value="ECO:0007669"/>
    <property type="project" value="InterPro"/>
</dbReference>
<dbReference type="InterPro" id="IPR025378">
    <property type="entry name" value="DUF4368"/>
</dbReference>
<dbReference type="OrthoDB" id="9804620at2"/>
<dbReference type="RefSeq" id="WP_054876203.1">
    <property type="nucleotide sequence ID" value="NZ_LKET01000041.1"/>
</dbReference>
<evidence type="ECO:0000313" key="3">
    <source>
        <dbReference type="EMBL" id="KPU43190.1"/>
    </source>
</evidence>
<dbReference type="PROSITE" id="PS51737">
    <property type="entry name" value="RECOMBINASE_DNA_BIND"/>
    <property type="match status" value="1"/>
</dbReference>
<dbReference type="InterPro" id="IPR038109">
    <property type="entry name" value="DNA_bind_recomb_sf"/>
</dbReference>
<protein>
    <submittedName>
        <fullName evidence="3">Recombinase</fullName>
    </submittedName>
</protein>
<dbReference type="InterPro" id="IPR011109">
    <property type="entry name" value="DNA_bind_recombinase_dom"/>
</dbReference>
<dbReference type="Pfam" id="PF14287">
    <property type="entry name" value="DUF4368"/>
    <property type="match status" value="1"/>
</dbReference>
<comment type="caution">
    <text evidence="3">The sequence shown here is derived from an EMBL/GenBank/DDBJ whole genome shotgun (WGS) entry which is preliminary data.</text>
</comment>
<dbReference type="Pfam" id="PF07508">
    <property type="entry name" value="Recombinase"/>
    <property type="match status" value="1"/>
</dbReference>
<keyword evidence="4" id="KW-1185">Reference proteome</keyword>
<proteinExistence type="predicted"/>
<organism evidence="3 4">
    <name type="scientific">Oxobacter pfennigii</name>
    <dbReference type="NCBI Taxonomy" id="36849"/>
    <lineage>
        <taxon>Bacteria</taxon>
        <taxon>Bacillati</taxon>
        <taxon>Bacillota</taxon>
        <taxon>Clostridia</taxon>
        <taxon>Eubacteriales</taxon>
        <taxon>Clostridiaceae</taxon>
        <taxon>Oxobacter</taxon>
    </lineage>
</organism>
<evidence type="ECO:0000313" key="4">
    <source>
        <dbReference type="Proteomes" id="UP000050326"/>
    </source>
</evidence>
<dbReference type="PANTHER" id="PTHR30461">
    <property type="entry name" value="DNA-INVERTASE FROM LAMBDOID PROPHAGE"/>
    <property type="match status" value="1"/>
</dbReference>
<dbReference type="InterPro" id="IPR050639">
    <property type="entry name" value="SSR_resolvase"/>
</dbReference>
<dbReference type="Gene3D" id="3.40.50.1390">
    <property type="entry name" value="Resolvase, N-terminal catalytic domain"/>
    <property type="match status" value="1"/>
</dbReference>
<dbReference type="STRING" id="36849.OXPF_32040"/>
<dbReference type="AlphaFoldDB" id="A0A0P8W657"/>
<dbReference type="GO" id="GO:0003677">
    <property type="term" value="F:DNA binding"/>
    <property type="evidence" value="ECO:0007669"/>
    <property type="project" value="InterPro"/>
</dbReference>
<sequence length="565" mass="65297">MARTKNRGTNIAVSLSSKQAPKWRLGKYLRLSKDDFKRGNTKDKDKEVSDSIENQRKILNEFEQMNADEFEWSEEYKDDGFTGTDADRDDFQRLLSDIRTGKINCVIIKDLSRLSRDYVEAGILIDRLFVQMNVRFISLHERIDSYNDPESVSSMVVPITNVMNDQYCYQTSKKIRQVFDYKKRNGQFIGSYAPYGYIKDPNDKHALLVDCEAAEVVKQIFAMLLNGMAVRAIVNHLNDHGVMCPSLYKQSQGLKYSCPNGQAKPMWSTITVTNMLKNPVYVGDMAQGRNRVKSYKIHKIEAVPEEDWIVVQNTHEPLVDRETFEKVKQLLKRDTRTAPKQKQLYLFSGFLRCADCGRAMSRIASKELYVYYQCGTYKSLSKKACTMHSIKSTRLEAATLYAIRQQVHLAVSYSAIVSQINLAPLKKSQSVRLNELIAAKEKELAKIMRYKQSLYQDWKDGSITHNDYRHMSEDYEQQNEAISAVVGNLKKERDELENGIDIENPFLATFRKYENIDKLTREILIELVDHIKVYEGGDISIRFKFADELRRITEYIEVNSHLQVG</sequence>